<evidence type="ECO:0000313" key="3">
    <source>
        <dbReference type="Proteomes" id="UP001153269"/>
    </source>
</evidence>
<dbReference type="AlphaFoldDB" id="A0A9N7TWX7"/>
<keyword evidence="1" id="KW-0472">Membrane</keyword>
<organism evidence="2 3">
    <name type="scientific">Pleuronectes platessa</name>
    <name type="common">European plaice</name>
    <dbReference type="NCBI Taxonomy" id="8262"/>
    <lineage>
        <taxon>Eukaryota</taxon>
        <taxon>Metazoa</taxon>
        <taxon>Chordata</taxon>
        <taxon>Craniata</taxon>
        <taxon>Vertebrata</taxon>
        <taxon>Euteleostomi</taxon>
        <taxon>Actinopterygii</taxon>
        <taxon>Neopterygii</taxon>
        <taxon>Teleostei</taxon>
        <taxon>Neoteleostei</taxon>
        <taxon>Acanthomorphata</taxon>
        <taxon>Carangaria</taxon>
        <taxon>Pleuronectiformes</taxon>
        <taxon>Pleuronectoidei</taxon>
        <taxon>Pleuronectidae</taxon>
        <taxon>Pleuronectes</taxon>
    </lineage>
</organism>
<proteinExistence type="predicted"/>
<evidence type="ECO:0008006" key="4">
    <source>
        <dbReference type="Google" id="ProtNLM"/>
    </source>
</evidence>
<protein>
    <recommendedName>
        <fullName evidence="4">Vesicular, overexpressed in cancer, prosurvival protein 1</fullName>
    </recommendedName>
</protein>
<sequence length="106" mass="11817">MDRGFTSLKLFVYMLTVLYAILHKRTRYQVLGIWFNASFPDKPGSMHGFGVNGMTGGDPGITMTHPAYAAQPGSAHMMMSSYPPPPSYCNHPPPSYEQIFQNSDKK</sequence>
<name>A0A9N7TWX7_PLEPL</name>
<keyword evidence="1" id="KW-0812">Transmembrane</keyword>
<feature type="transmembrane region" description="Helical" evidence="1">
    <location>
        <begin position="6"/>
        <end position="22"/>
    </location>
</feature>
<accession>A0A9N7TWX7</accession>
<dbReference type="Proteomes" id="UP001153269">
    <property type="component" value="Unassembled WGS sequence"/>
</dbReference>
<evidence type="ECO:0000256" key="1">
    <source>
        <dbReference type="SAM" id="Phobius"/>
    </source>
</evidence>
<comment type="caution">
    <text evidence="2">The sequence shown here is derived from an EMBL/GenBank/DDBJ whole genome shotgun (WGS) entry which is preliminary data.</text>
</comment>
<evidence type="ECO:0000313" key="2">
    <source>
        <dbReference type="EMBL" id="CAB1420143.1"/>
    </source>
</evidence>
<dbReference type="EMBL" id="CADEAL010000437">
    <property type="protein sequence ID" value="CAB1420143.1"/>
    <property type="molecule type" value="Genomic_DNA"/>
</dbReference>
<keyword evidence="1" id="KW-1133">Transmembrane helix</keyword>
<keyword evidence="3" id="KW-1185">Reference proteome</keyword>
<gene>
    <name evidence="2" type="ORF">PLEPLA_LOCUS8018</name>
</gene>
<reference evidence="2" key="1">
    <citation type="submission" date="2020-03" db="EMBL/GenBank/DDBJ databases">
        <authorList>
            <person name="Weist P."/>
        </authorList>
    </citation>
    <scope>NUCLEOTIDE SEQUENCE</scope>
</reference>